<evidence type="ECO:0000313" key="2">
    <source>
        <dbReference type="EMBL" id="GBM46892.1"/>
    </source>
</evidence>
<evidence type="ECO:0000313" key="3">
    <source>
        <dbReference type="Proteomes" id="UP000499080"/>
    </source>
</evidence>
<feature type="compositionally biased region" description="Polar residues" evidence="1">
    <location>
        <begin position="333"/>
        <end position="343"/>
    </location>
</feature>
<feature type="compositionally biased region" description="Polar residues" evidence="1">
    <location>
        <begin position="245"/>
        <end position="257"/>
    </location>
</feature>
<feature type="compositionally biased region" description="Polar residues" evidence="1">
    <location>
        <begin position="423"/>
        <end position="438"/>
    </location>
</feature>
<feature type="compositionally biased region" description="Polar residues" evidence="1">
    <location>
        <begin position="536"/>
        <end position="548"/>
    </location>
</feature>
<evidence type="ECO:0008006" key="4">
    <source>
        <dbReference type="Google" id="ProtNLM"/>
    </source>
</evidence>
<feature type="region of interest" description="Disordered" evidence="1">
    <location>
        <begin position="416"/>
        <end position="438"/>
    </location>
</feature>
<dbReference type="OrthoDB" id="6077994at2759"/>
<feature type="region of interest" description="Disordered" evidence="1">
    <location>
        <begin position="596"/>
        <end position="625"/>
    </location>
</feature>
<feature type="region of interest" description="Disordered" evidence="1">
    <location>
        <begin position="481"/>
        <end position="558"/>
    </location>
</feature>
<feature type="compositionally biased region" description="Basic and acidic residues" evidence="1">
    <location>
        <begin position="549"/>
        <end position="558"/>
    </location>
</feature>
<reference evidence="2 3" key="1">
    <citation type="journal article" date="2019" name="Sci. Rep.">
        <title>Orb-weaving spider Araneus ventricosus genome elucidates the spidroin gene catalogue.</title>
        <authorList>
            <person name="Kono N."/>
            <person name="Nakamura H."/>
            <person name="Ohtoshi R."/>
            <person name="Moran D.A.P."/>
            <person name="Shinohara A."/>
            <person name="Yoshida Y."/>
            <person name="Fujiwara M."/>
            <person name="Mori M."/>
            <person name="Tomita M."/>
            <person name="Arakawa K."/>
        </authorList>
    </citation>
    <scope>NUCLEOTIDE SEQUENCE [LARGE SCALE GENOMIC DNA]</scope>
</reference>
<feature type="region of interest" description="Disordered" evidence="1">
    <location>
        <begin position="244"/>
        <end position="265"/>
    </location>
</feature>
<feature type="region of interest" description="Disordered" evidence="1">
    <location>
        <begin position="333"/>
        <end position="356"/>
    </location>
</feature>
<feature type="region of interest" description="Disordered" evidence="1">
    <location>
        <begin position="568"/>
        <end position="587"/>
    </location>
</feature>
<organism evidence="2 3">
    <name type="scientific">Araneus ventricosus</name>
    <name type="common">Orbweaver spider</name>
    <name type="synonym">Epeira ventricosa</name>
    <dbReference type="NCBI Taxonomy" id="182803"/>
    <lineage>
        <taxon>Eukaryota</taxon>
        <taxon>Metazoa</taxon>
        <taxon>Ecdysozoa</taxon>
        <taxon>Arthropoda</taxon>
        <taxon>Chelicerata</taxon>
        <taxon>Arachnida</taxon>
        <taxon>Araneae</taxon>
        <taxon>Araneomorphae</taxon>
        <taxon>Entelegynae</taxon>
        <taxon>Araneoidea</taxon>
        <taxon>Araneidae</taxon>
        <taxon>Araneus</taxon>
    </lineage>
</organism>
<evidence type="ECO:0000256" key="1">
    <source>
        <dbReference type="SAM" id="MobiDB-lite"/>
    </source>
</evidence>
<name>A0A4Y2FZD1_ARAVE</name>
<dbReference type="AlphaFoldDB" id="A0A4Y2FZD1"/>
<proteinExistence type="predicted"/>
<feature type="compositionally biased region" description="Acidic residues" evidence="1">
    <location>
        <begin position="616"/>
        <end position="625"/>
    </location>
</feature>
<gene>
    <name evidence="2" type="ORF">AVEN_10731_1</name>
</gene>
<keyword evidence="3" id="KW-1185">Reference proteome</keyword>
<dbReference type="Proteomes" id="UP000499080">
    <property type="component" value="Unassembled WGS sequence"/>
</dbReference>
<dbReference type="EMBL" id="BGPR01001157">
    <property type="protein sequence ID" value="GBM46892.1"/>
    <property type="molecule type" value="Genomic_DNA"/>
</dbReference>
<comment type="caution">
    <text evidence="2">The sequence shown here is derived from an EMBL/GenBank/DDBJ whole genome shotgun (WGS) entry which is preliminary data.</text>
</comment>
<accession>A0A4Y2FZD1</accession>
<sequence>MEDARYRLLREGYLDIKPPPDSPERILHKAWRRFWVRAIIFLPQGRGEPHLIMQLCRKSQDDEPLRQVKASRDALRLFRCRSGSRPLRCWGVASGSTLLLYLAAATEQLTQEWMHTLREGLWPTVSTNHDCYYEVSLIDDEKSFSSGLLGVYGRLVKTSDITLSIIHPHWQGTQMRWRLTDILDVRIIRRVEDEDSDSGVFSLTVRSSSCEDTRVLQFYGTTAVKTVEWLKSILPNVKKDELKSKNTNNSETISQSETKPEKTNLLIPLEPTANYATIQKTKVNDNSQDTESTEDNAAVSDVYGKVAEVPEKLSNIPDAFLNASTSSLMLEQLENSENGPNQASDGESDDSSTGSFDHIYEDLEMVRDSRSYTVYEKVDDDDDVYVPHAPFVPPNLPERKEHKTDLKGIADEGIASQKLGQKDQVNPTQKQNLQDLSNPTPAALRLARLCESVSEALKQAEESPSPAPVAPKRPSLLRKIVGKSKSKSHQASPTSEKALIPVQANNTSTMKRAVSESDLADTKLEDTDLPFRAFENQISTDSQRQSQNEPKKQNHVPLEDLLKNMKMGDRQRHQHHRRGVSEGGKIVYEIDKHTKYLQVRNKKEKSTQSTTHSSDQQEDEYIDMT</sequence>
<protein>
    <recommendedName>
        <fullName evidence="4">PH domain-containing protein</fullName>
    </recommendedName>
</protein>